<dbReference type="EMBL" id="CM031837">
    <property type="protein sequence ID" value="KAG6680998.1"/>
    <property type="molecule type" value="Genomic_DNA"/>
</dbReference>
<dbReference type="InterPro" id="IPR055801">
    <property type="entry name" value="DUF7377"/>
</dbReference>
<dbReference type="PROSITE" id="PS50011">
    <property type="entry name" value="PROTEIN_KINASE_DOM"/>
    <property type="match status" value="1"/>
</dbReference>
<name>A0A8T1NNQ5_CARIL</name>
<dbReference type="AlphaFoldDB" id="A0A8T1NNQ5"/>
<dbReference type="InterPro" id="IPR011009">
    <property type="entry name" value="Kinase-like_dom_sf"/>
</dbReference>
<evidence type="ECO:0000313" key="3">
    <source>
        <dbReference type="EMBL" id="KAG6631172.1"/>
    </source>
</evidence>
<feature type="domain" description="Protein kinase" evidence="2">
    <location>
        <begin position="330"/>
        <end position="581"/>
    </location>
</feature>
<reference evidence="4" key="2">
    <citation type="submission" date="2021-01" db="EMBL/GenBank/DDBJ databases">
        <authorList>
            <person name="Lovell J.T."/>
            <person name="Bentley N."/>
            <person name="Bhattarai G."/>
            <person name="Jenkins J.W."/>
            <person name="Sreedasyam A."/>
            <person name="Alarcon Y."/>
            <person name="Bock C."/>
            <person name="Boston L."/>
            <person name="Carlson J."/>
            <person name="Cervantes K."/>
            <person name="Clermont K."/>
            <person name="Krom N."/>
            <person name="Kubenka K."/>
            <person name="Mamidi S."/>
            <person name="Mattison C."/>
            <person name="Monteros M."/>
            <person name="Pisani C."/>
            <person name="Plott C."/>
            <person name="Rajasekar S."/>
            <person name="Rhein H.S."/>
            <person name="Rohla C."/>
            <person name="Song M."/>
            <person name="Hilaire R.S."/>
            <person name="Shu S."/>
            <person name="Wells L."/>
            <person name="Wang X."/>
            <person name="Webber J."/>
            <person name="Heerema R.J."/>
            <person name="Klein P."/>
            <person name="Conner P."/>
            <person name="Grauke L."/>
            <person name="Grimwood J."/>
            <person name="Schmutz J."/>
            <person name="Randall J.J."/>
        </authorList>
    </citation>
    <scope>NUCLEOTIDE SEQUENCE</scope>
    <source>
        <tissue evidence="4">Leaf</tissue>
    </source>
</reference>
<dbReference type="Pfam" id="PF24093">
    <property type="entry name" value="DUF7377"/>
    <property type="match status" value="1"/>
</dbReference>
<evidence type="ECO:0000256" key="1">
    <source>
        <dbReference type="SAM" id="MobiDB-lite"/>
    </source>
</evidence>
<evidence type="ECO:0000259" key="2">
    <source>
        <dbReference type="PROSITE" id="PS50011"/>
    </source>
</evidence>
<keyword evidence="5" id="KW-1185">Reference proteome</keyword>
<dbReference type="GO" id="GO:0004674">
    <property type="term" value="F:protein serine/threonine kinase activity"/>
    <property type="evidence" value="ECO:0007669"/>
    <property type="project" value="TreeGrafter"/>
</dbReference>
<dbReference type="InterPro" id="IPR051681">
    <property type="entry name" value="Ser/Thr_Kinases-Pseudokinases"/>
</dbReference>
<evidence type="ECO:0000313" key="4">
    <source>
        <dbReference type="EMBL" id="KAG6680998.1"/>
    </source>
</evidence>
<dbReference type="Proteomes" id="UP000811609">
    <property type="component" value="Chromosome 13"/>
</dbReference>
<dbReference type="GO" id="GO:0005524">
    <property type="term" value="F:ATP binding"/>
    <property type="evidence" value="ECO:0007669"/>
    <property type="project" value="InterPro"/>
</dbReference>
<sequence>MAAALECWSSRASTDEDMVEQVLMRTQDRSEGAPPGGAASGAGAKESTAMQKRLQRLSRNVSEALASLKNSLNLDSARDSPSASSSSSKIECCRKVVWGSVVRNLTQLYPGSQLPEKLVSNIRRHYDSLPLSYAQAGFDMKEVFLHIKLIEEASGDDHPAILIQEVSDNEVQGSIFKLTFVCNSAISWPVMSEWLDNASICCKKIQIFEKKGFTLGIVLLLVQAGQEKSFKTRIENALKSAIKKPKTSAVKLPFGLCGCQEESTKGRDFGEIEEEPVDQNYEQGVENLNTKVQLQMPLPTSSFNVSVDEWQTVQSGGDEIGKWLLNSDNLEFIDQIGPSSFKGVYKGKRVGIEKLKGCEKGNSYGFELRKDLLQLMTCGHRNILQFYGVCIDENHGLCVVTKLMEGGSVHDLLLKNKKLQTKEILRISVDISEGIKFMNDHGVAYRDLNTQRILLDRHGNACLGDMGIVAACKSVGEAMEYETDGYRWLAPEIIAGDPESVSETWMSNVYSFGMIIWELVTGEAAYAAYSPVQAAVGIAACGLRPEIPKDCPQVLKSLMTKCWNNIPSKRPQFSDIISILLRPNNSSNKQ</sequence>
<feature type="region of interest" description="Disordered" evidence="1">
    <location>
        <begin position="24"/>
        <end position="51"/>
    </location>
</feature>
<organism evidence="3 5">
    <name type="scientific">Carya illinoinensis</name>
    <name type="common">Pecan</name>
    <dbReference type="NCBI Taxonomy" id="32201"/>
    <lineage>
        <taxon>Eukaryota</taxon>
        <taxon>Viridiplantae</taxon>
        <taxon>Streptophyta</taxon>
        <taxon>Embryophyta</taxon>
        <taxon>Tracheophyta</taxon>
        <taxon>Spermatophyta</taxon>
        <taxon>Magnoliopsida</taxon>
        <taxon>eudicotyledons</taxon>
        <taxon>Gunneridae</taxon>
        <taxon>Pentapetalae</taxon>
        <taxon>rosids</taxon>
        <taxon>fabids</taxon>
        <taxon>Fagales</taxon>
        <taxon>Juglandaceae</taxon>
        <taxon>Carya</taxon>
    </lineage>
</organism>
<dbReference type="SUPFAM" id="SSF56112">
    <property type="entry name" value="Protein kinase-like (PK-like)"/>
    <property type="match status" value="1"/>
</dbReference>
<protein>
    <recommendedName>
        <fullName evidence="2">Protein kinase domain-containing protein</fullName>
    </recommendedName>
</protein>
<evidence type="ECO:0000313" key="5">
    <source>
        <dbReference type="Proteomes" id="UP000811609"/>
    </source>
</evidence>
<dbReference type="PRINTS" id="PR00109">
    <property type="entry name" value="TYRKINASE"/>
</dbReference>
<dbReference type="OrthoDB" id="4062651at2759"/>
<reference evidence="3" key="1">
    <citation type="submission" date="2020-12" db="EMBL/GenBank/DDBJ databases">
        <title>WGS assembly of Carya illinoinensis cv. Pawnee.</title>
        <authorList>
            <person name="Platts A."/>
            <person name="Shu S."/>
            <person name="Wright S."/>
            <person name="Barry K."/>
            <person name="Edger P."/>
            <person name="Pires J.C."/>
            <person name="Schmutz J."/>
        </authorList>
    </citation>
    <scope>NUCLEOTIDE SEQUENCE</scope>
    <source>
        <tissue evidence="3">Leaf</tissue>
    </source>
</reference>
<dbReference type="InterPro" id="IPR000719">
    <property type="entry name" value="Prot_kinase_dom"/>
</dbReference>
<dbReference type="EMBL" id="CM031821">
    <property type="protein sequence ID" value="KAG6631172.1"/>
    <property type="molecule type" value="Genomic_DNA"/>
</dbReference>
<comment type="caution">
    <text evidence="3">The sequence shown here is derived from an EMBL/GenBank/DDBJ whole genome shotgun (WGS) entry which is preliminary data.</text>
</comment>
<dbReference type="InterPro" id="IPR001245">
    <property type="entry name" value="Ser-Thr/Tyr_kinase_cat_dom"/>
</dbReference>
<accession>A0A8T1NNQ5</accession>
<dbReference type="PANTHER" id="PTHR44329:SF84">
    <property type="entry name" value="PROTEIN KINASE LIKE PROTEIN"/>
    <property type="match status" value="1"/>
</dbReference>
<dbReference type="PANTHER" id="PTHR44329">
    <property type="entry name" value="SERINE/THREONINE-PROTEIN KINASE TNNI3K-RELATED"/>
    <property type="match status" value="1"/>
</dbReference>
<proteinExistence type="predicted"/>
<gene>
    <name evidence="3" type="ORF">CIPAW_13G072600</name>
    <name evidence="4" type="ORF">I3842_13G071200</name>
</gene>
<dbReference type="Proteomes" id="UP000811246">
    <property type="component" value="Chromosome 13"/>
</dbReference>
<dbReference type="Pfam" id="PF07714">
    <property type="entry name" value="PK_Tyr_Ser-Thr"/>
    <property type="match status" value="1"/>
</dbReference>
<dbReference type="Gene3D" id="1.10.510.10">
    <property type="entry name" value="Transferase(Phosphotransferase) domain 1"/>
    <property type="match status" value="1"/>
</dbReference>